<evidence type="ECO:0000313" key="2">
    <source>
        <dbReference type="Proteomes" id="UP000714420"/>
    </source>
</evidence>
<dbReference type="EMBL" id="JABKKF010000001">
    <property type="protein sequence ID" value="NPD91141.1"/>
    <property type="molecule type" value="Genomic_DNA"/>
</dbReference>
<evidence type="ECO:0000313" key="1">
    <source>
        <dbReference type="EMBL" id="NPD91141.1"/>
    </source>
</evidence>
<accession>A0ABX2AJ49</accession>
<name>A0ABX2AJ49_9BACT</name>
<organism evidence="1 2">
    <name type="scientific">Xylanibacter muris</name>
    <dbReference type="NCBI Taxonomy" id="2736290"/>
    <lineage>
        <taxon>Bacteria</taxon>
        <taxon>Pseudomonadati</taxon>
        <taxon>Bacteroidota</taxon>
        <taxon>Bacteroidia</taxon>
        <taxon>Bacteroidales</taxon>
        <taxon>Prevotellaceae</taxon>
        <taxon>Xylanibacter</taxon>
    </lineage>
</organism>
<sequence>MNIWRIVFTLIGTFVLQSLMAQDKSVLDAYKKNKQTQIETYHKTKHQLFEEYRKQKNDEFAGYLSRPWESAEKHPAVPAPKKPDPVRPVVAPMDKTSRQPAAPIEFPIGGVVRPITPLKEEPLDIPQPEEPRPKTGGKMNVSLFGMSLPVSMTAKERFKLNSLNEKEIGRVWKILSGDAYTAIFEDCARMYEEMRLNGWATYNLCKAIGETLLGEGTPEAVVLKTFLMTQLGYDARIIRLDNNRLGMICPANVEIARITYINLNGKRYYLWDDQKGEKNIRTYKNNFCNATRSIDFMNGTYIRFAEKMTTPRKFVSEWNPQAAVTVSVNKSLMDYYKDMPLITDWTFYARQNMDDGVRQQIMPVLKNAVAGKGEFEAVNVLLHFVQTAFEYETDEKQYGYEKTDFKEEPFYYRACDCEDRSILFSELVNSILGLDVVLLYYPNHLCTAVRLNSEVAGDYVSVYGRKYLICDPTYINASAGKCMPQFKSVKAKIYKIF</sequence>
<protein>
    <recommendedName>
        <fullName evidence="3">Transglutaminase-like domain-containing protein</fullName>
    </recommendedName>
</protein>
<reference evidence="1 2" key="1">
    <citation type="submission" date="2020-05" db="EMBL/GenBank/DDBJ databases">
        <title>Distinct polysaccharide utilization as determinants for interspecies competition between intestinal Prevotella spp.</title>
        <authorList>
            <person name="Galvez E.J.C."/>
            <person name="Iljazovic A."/>
            <person name="Strowig T."/>
        </authorList>
    </citation>
    <scope>NUCLEOTIDE SEQUENCE [LARGE SCALE GENOMIC DNA]</scope>
    <source>
        <strain evidence="1 2">PMUR</strain>
    </source>
</reference>
<proteinExistence type="predicted"/>
<dbReference type="RefSeq" id="WP_172273021.1">
    <property type="nucleotide sequence ID" value="NZ_CASGMU010000001.1"/>
</dbReference>
<comment type="caution">
    <text evidence="1">The sequence shown here is derived from an EMBL/GenBank/DDBJ whole genome shotgun (WGS) entry which is preliminary data.</text>
</comment>
<dbReference type="Proteomes" id="UP000714420">
    <property type="component" value="Unassembled WGS sequence"/>
</dbReference>
<evidence type="ECO:0008006" key="3">
    <source>
        <dbReference type="Google" id="ProtNLM"/>
    </source>
</evidence>
<keyword evidence="2" id="KW-1185">Reference proteome</keyword>
<gene>
    <name evidence="1" type="ORF">HPS56_01995</name>
</gene>